<keyword evidence="3" id="KW-1185">Reference proteome</keyword>
<evidence type="ECO:0000313" key="2">
    <source>
        <dbReference type="EMBL" id="GMH65200.1"/>
    </source>
</evidence>
<dbReference type="Proteomes" id="UP001165082">
    <property type="component" value="Unassembled WGS sequence"/>
</dbReference>
<sequence>MMLPGCTDPVCNYETDSATGHSTLLGVSLDGYGIYGKFESENQRPCDLDVCHGHVGVVPASTAYVNIASTSVYHYHVSDASKYPYTWTLGCYGDPDTPVDLETCNSLYDGCGSSGTTSTIFTTEYPDGRDVKLWCPCFEVEVPEGCSGEDTTPEDAPEDDTTPDCSGQGTTWGPGIAAPPSGCEGDEGGSVPDDEEEGTDVNDKIGGGGTRKYKAVWTLGSSCLAC</sequence>
<dbReference type="OrthoDB" id="197925at2759"/>
<accession>A0A9W7ACC6</accession>
<organism evidence="2 3">
    <name type="scientific">Triparma retinervis</name>
    <dbReference type="NCBI Taxonomy" id="2557542"/>
    <lineage>
        <taxon>Eukaryota</taxon>
        <taxon>Sar</taxon>
        <taxon>Stramenopiles</taxon>
        <taxon>Ochrophyta</taxon>
        <taxon>Bolidophyceae</taxon>
        <taxon>Parmales</taxon>
        <taxon>Triparmaceae</taxon>
        <taxon>Triparma</taxon>
    </lineage>
</organism>
<evidence type="ECO:0000313" key="3">
    <source>
        <dbReference type="Proteomes" id="UP001165082"/>
    </source>
</evidence>
<feature type="compositionally biased region" description="Acidic residues" evidence="1">
    <location>
        <begin position="184"/>
        <end position="200"/>
    </location>
</feature>
<name>A0A9W7ACC6_9STRA</name>
<proteinExistence type="predicted"/>
<feature type="region of interest" description="Disordered" evidence="1">
    <location>
        <begin position="145"/>
        <end position="210"/>
    </location>
</feature>
<dbReference type="EMBL" id="BRXZ01003942">
    <property type="protein sequence ID" value="GMH65200.1"/>
    <property type="molecule type" value="Genomic_DNA"/>
</dbReference>
<comment type="caution">
    <text evidence="2">The sequence shown here is derived from an EMBL/GenBank/DDBJ whole genome shotgun (WGS) entry which is preliminary data.</text>
</comment>
<reference evidence="2" key="1">
    <citation type="submission" date="2022-07" db="EMBL/GenBank/DDBJ databases">
        <title>Genome analysis of Parmales, a sister group of diatoms, reveals the evolutionary specialization of diatoms from phago-mixotrophs to photoautotrophs.</title>
        <authorList>
            <person name="Ban H."/>
            <person name="Sato S."/>
            <person name="Yoshikawa S."/>
            <person name="Kazumasa Y."/>
            <person name="Nakamura Y."/>
            <person name="Ichinomiya M."/>
            <person name="Saitoh K."/>
            <person name="Sato N."/>
            <person name="Blanc-Mathieu R."/>
            <person name="Endo H."/>
            <person name="Kuwata A."/>
            <person name="Ogata H."/>
        </authorList>
    </citation>
    <scope>NUCLEOTIDE SEQUENCE</scope>
</reference>
<feature type="compositionally biased region" description="Acidic residues" evidence="1">
    <location>
        <begin position="151"/>
        <end position="162"/>
    </location>
</feature>
<gene>
    <name evidence="2" type="ORF">TrRE_jg5144</name>
</gene>
<evidence type="ECO:0000256" key="1">
    <source>
        <dbReference type="SAM" id="MobiDB-lite"/>
    </source>
</evidence>
<dbReference type="AlphaFoldDB" id="A0A9W7ACC6"/>
<protein>
    <submittedName>
        <fullName evidence="2">Uncharacterized protein</fullName>
    </submittedName>
</protein>